<dbReference type="GO" id="GO:0008253">
    <property type="term" value="F:5'-nucleotidase activity"/>
    <property type="evidence" value="ECO:0007669"/>
    <property type="project" value="TreeGrafter"/>
</dbReference>
<comment type="caution">
    <text evidence="11">The sequence shown here is derived from an EMBL/GenBank/DDBJ whole genome shotgun (WGS) entry which is preliminary data.</text>
</comment>
<evidence type="ECO:0000256" key="9">
    <source>
        <dbReference type="SAM" id="SignalP"/>
    </source>
</evidence>
<dbReference type="NCBIfam" id="TIGR02244">
    <property type="entry name" value="HAD-IG-Ncltidse"/>
    <property type="match status" value="1"/>
</dbReference>
<feature type="chain" id="PRO_5040792704" description="RING-type domain-containing protein" evidence="9">
    <location>
        <begin position="41"/>
        <end position="972"/>
    </location>
</feature>
<dbReference type="GO" id="GO:0008270">
    <property type="term" value="F:zinc ion binding"/>
    <property type="evidence" value="ECO:0007669"/>
    <property type="project" value="UniProtKB-KW"/>
</dbReference>
<protein>
    <recommendedName>
        <fullName evidence="10">RING-type domain-containing protein</fullName>
    </recommendedName>
</protein>
<gene>
    <name evidence="11" type="ORF">GGI15_004769</name>
</gene>
<proteinExistence type="inferred from homology"/>
<dbReference type="Gene3D" id="3.30.40.10">
    <property type="entry name" value="Zinc/RING finger domain, C3HC4 (zinc finger)"/>
    <property type="match status" value="1"/>
</dbReference>
<keyword evidence="5" id="KW-0862">Zinc</keyword>
<evidence type="ECO:0000256" key="1">
    <source>
        <dbReference type="ARBA" id="ARBA00009589"/>
    </source>
</evidence>
<keyword evidence="9" id="KW-0732">Signal</keyword>
<dbReference type="InterPro" id="IPR036412">
    <property type="entry name" value="HAD-like_sf"/>
</dbReference>
<evidence type="ECO:0000256" key="7">
    <source>
        <dbReference type="PROSITE-ProRule" id="PRU00175"/>
    </source>
</evidence>
<evidence type="ECO:0000256" key="8">
    <source>
        <dbReference type="SAM" id="Phobius"/>
    </source>
</evidence>
<reference evidence="11" key="1">
    <citation type="submission" date="2022-07" db="EMBL/GenBank/DDBJ databases">
        <title>Phylogenomic reconstructions and comparative analyses of Kickxellomycotina fungi.</title>
        <authorList>
            <person name="Reynolds N.K."/>
            <person name="Stajich J.E."/>
            <person name="Barry K."/>
            <person name="Grigoriev I.V."/>
            <person name="Crous P."/>
            <person name="Smith M.E."/>
        </authorList>
    </citation>
    <scope>NUCLEOTIDE SEQUENCE</scope>
    <source>
        <strain evidence="11">BCRC 34489</strain>
    </source>
</reference>
<dbReference type="EMBL" id="JANBUM010000472">
    <property type="protein sequence ID" value="KAJ2776699.1"/>
    <property type="molecule type" value="Genomic_DNA"/>
</dbReference>
<dbReference type="PANTHER" id="PTHR12103">
    <property type="entry name" value="5'-NUCLEOTIDASE DOMAIN-CONTAINING"/>
    <property type="match status" value="1"/>
</dbReference>
<dbReference type="SUPFAM" id="SSF56784">
    <property type="entry name" value="HAD-like"/>
    <property type="match status" value="1"/>
</dbReference>
<dbReference type="SUPFAM" id="SSF57850">
    <property type="entry name" value="RING/U-box"/>
    <property type="match status" value="1"/>
</dbReference>
<keyword evidence="8" id="KW-0812">Transmembrane</keyword>
<dbReference type="InterPro" id="IPR013083">
    <property type="entry name" value="Znf_RING/FYVE/PHD"/>
</dbReference>
<keyword evidence="3 7" id="KW-0863">Zinc-finger</keyword>
<keyword evidence="12" id="KW-1185">Reference proteome</keyword>
<keyword evidence="4" id="KW-0378">Hydrolase</keyword>
<evidence type="ECO:0000259" key="10">
    <source>
        <dbReference type="PROSITE" id="PS50089"/>
    </source>
</evidence>
<evidence type="ECO:0000256" key="5">
    <source>
        <dbReference type="ARBA" id="ARBA00022833"/>
    </source>
</evidence>
<evidence type="ECO:0000256" key="3">
    <source>
        <dbReference type="ARBA" id="ARBA00022771"/>
    </source>
</evidence>
<keyword evidence="2" id="KW-0479">Metal-binding</keyword>
<dbReference type="AlphaFoldDB" id="A0A9W8LEN5"/>
<evidence type="ECO:0000256" key="6">
    <source>
        <dbReference type="ARBA" id="ARBA00022842"/>
    </source>
</evidence>
<keyword evidence="6" id="KW-0460">Magnesium</keyword>
<evidence type="ECO:0000313" key="11">
    <source>
        <dbReference type="EMBL" id="KAJ2776699.1"/>
    </source>
</evidence>
<dbReference type="InterPro" id="IPR008380">
    <property type="entry name" value="HAD-SF_hydro_IG_5-nucl"/>
</dbReference>
<dbReference type="PROSITE" id="PS50089">
    <property type="entry name" value="ZF_RING_2"/>
    <property type="match status" value="1"/>
</dbReference>
<dbReference type="PANTHER" id="PTHR12103:SF12">
    <property type="entry name" value="FI20020P1"/>
    <property type="match status" value="1"/>
</dbReference>
<organism evidence="11 12">
    <name type="scientific">Coemansia interrupta</name>
    <dbReference type="NCBI Taxonomy" id="1126814"/>
    <lineage>
        <taxon>Eukaryota</taxon>
        <taxon>Fungi</taxon>
        <taxon>Fungi incertae sedis</taxon>
        <taxon>Zoopagomycota</taxon>
        <taxon>Kickxellomycotina</taxon>
        <taxon>Kickxellomycetes</taxon>
        <taxon>Kickxellales</taxon>
        <taxon>Kickxellaceae</taxon>
        <taxon>Coemansia</taxon>
    </lineage>
</organism>
<dbReference type="SMART" id="SM00744">
    <property type="entry name" value="RINGv"/>
    <property type="match status" value="1"/>
</dbReference>
<accession>A0A9W8LEN5</accession>
<sequence length="972" mass="110133">MGIYRVVLSAITTAGSTVSMARMWILLLSLMLLLVGTAQCTSKELVGRIVDLGTGCPSMGLIETAADSKSNHHYVGIVRCGLCPLTDILQEAVRMDIGGIIITNTKECGRPTAKFLEYASSVGIPVAFVSSKISREIWSMQQRALQSRAQIDEAVRKDAFVYVSAMGDSVIRGEGHVFVRILASTHILLAVAAVLTILVYLTLACSIGSLRHIPREIAPRIFGKRPEPVDRSLLERLPVVSVKWDVSNVCDSDEESRYETPLMEIDPNDTEKEMLQQHLANIIQQCGKGSYSFTEENTCAICLGGYISGETLRVLPCKHAFHQKCIDAWLLSKYMTVHCPVCKSSITDGLRKLDDHGYAEVLDLVLHSSKKHCVDRGCQSGNGESKPEASEPTSIVVYALNTAVAAGFDGPPVHMSDIGHGIAHAARAIKRMLVGLWSDGEEQEPFSESYLSDLSAFGSNHYLRQLCTRYDLARKLCLDDPERFSTAHVHQRFQPTSQDIFPNTELRLSKVRTYGFDYDYTLARYTDKLPETIYTMIRDVLVNKMLYPPVLKGLKYDKTFAIRGISYDKETGWLFKMDSNYNIAMDTIHYGREPLRDLEEVYSLHNGPHLAPDYVKGHLNQLNDLYSIPEATLLADIIQYFNENNIPFHPRYLAEDIRTAGEYLHKGDGISLSPLHRVIMDNIDKYLERAPELLQILEALKREGKRLFLLTNSGYDYVNTGLTYLFNTKNWRDVFDVVIVSARKPSWYLSHRPFRLVPTGNGSRSASVQPWAFVDHFEEGQVYSGGNLMSFTSITGYSDRNVMYFGDHLYSDLRDPSIQKGWFTGAIVSELKYELSVIQRSEYRQCVSYIQLLEKILKYSQQETRGGEFMRLPAEEKESFRRLLDIGRMERRKIRWRMRDLFNTNFGSVFRTEKYPSLFATKIKSFANVYTADLSNLGAYPSDFVFYPKRLTQAHESRMPEVDDLLDEILNV</sequence>
<evidence type="ECO:0000256" key="4">
    <source>
        <dbReference type="ARBA" id="ARBA00022801"/>
    </source>
</evidence>
<name>A0A9W8LEN5_9FUNG</name>
<dbReference type="Proteomes" id="UP001140172">
    <property type="component" value="Unassembled WGS sequence"/>
</dbReference>
<evidence type="ECO:0000256" key="2">
    <source>
        <dbReference type="ARBA" id="ARBA00022723"/>
    </source>
</evidence>
<dbReference type="SMART" id="SM00184">
    <property type="entry name" value="RING"/>
    <property type="match status" value="1"/>
</dbReference>
<keyword evidence="8" id="KW-0472">Membrane</keyword>
<keyword evidence="8" id="KW-1133">Transmembrane helix</keyword>
<feature type="signal peptide" evidence="9">
    <location>
        <begin position="1"/>
        <end position="40"/>
    </location>
</feature>
<dbReference type="InterPro" id="IPR011016">
    <property type="entry name" value="Znf_RING-CH"/>
</dbReference>
<feature type="transmembrane region" description="Helical" evidence="8">
    <location>
        <begin position="187"/>
        <end position="210"/>
    </location>
</feature>
<feature type="domain" description="RING-type" evidence="10">
    <location>
        <begin position="299"/>
        <end position="343"/>
    </location>
</feature>
<dbReference type="Pfam" id="PF05761">
    <property type="entry name" value="5_nucleotid"/>
    <property type="match status" value="1"/>
</dbReference>
<comment type="similarity">
    <text evidence="1">Belongs to the 5'(3')-deoxyribonucleotidase family.</text>
</comment>
<dbReference type="Pfam" id="PF13639">
    <property type="entry name" value="zf-RING_2"/>
    <property type="match status" value="1"/>
</dbReference>
<dbReference type="InterPro" id="IPR023214">
    <property type="entry name" value="HAD_sf"/>
</dbReference>
<dbReference type="OrthoDB" id="8062037at2759"/>
<evidence type="ECO:0000313" key="12">
    <source>
        <dbReference type="Proteomes" id="UP001140172"/>
    </source>
</evidence>
<dbReference type="Gene3D" id="3.40.50.1000">
    <property type="entry name" value="HAD superfamily/HAD-like"/>
    <property type="match status" value="1"/>
</dbReference>
<dbReference type="InterPro" id="IPR001841">
    <property type="entry name" value="Znf_RING"/>
</dbReference>